<organism evidence="6 7">
    <name type="scientific">Candidatus Falkowbacteria bacterium CG10_big_fil_rev_8_21_14_0_10_37_14</name>
    <dbReference type="NCBI Taxonomy" id="1974561"/>
    <lineage>
        <taxon>Bacteria</taxon>
        <taxon>Candidatus Falkowiibacteriota</taxon>
    </lineage>
</organism>
<feature type="coiled-coil region" evidence="4">
    <location>
        <begin position="113"/>
        <end position="176"/>
    </location>
</feature>
<dbReference type="FunFam" id="3.30.1360.40:FF:000001">
    <property type="entry name" value="Ribosome-recycling factor"/>
    <property type="match status" value="1"/>
</dbReference>
<evidence type="ECO:0000313" key="6">
    <source>
        <dbReference type="EMBL" id="PIT95951.1"/>
    </source>
</evidence>
<comment type="caution">
    <text evidence="6">The sequence shown here is derived from an EMBL/GenBank/DDBJ whole genome shotgun (WGS) entry which is preliminary data.</text>
</comment>
<feature type="domain" description="Ribosome recycling factor" evidence="5">
    <location>
        <begin position="19"/>
        <end position="182"/>
    </location>
</feature>
<dbReference type="EMBL" id="PFAM01000017">
    <property type="protein sequence ID" value="PIT95951.1"/>
    <property type="molecule type" value="Genomic_DNA"/>
</dbReference>
<proteinExistence type="inferred from homology"/>
<dbReference type="InterPro" id="IPR036191">
    <property type="entry name" value="RRF_sf"/>
</dbReference>
<comment type="similarity">
    <text evidence="1 3">Belongs to the RRF family.</text>
</comment>
<reference evidence="7" key="1">
    <citation type="submission" date="2017-09" db="EMBL/GenBank/DDBJ databases">
        <title>Depth-based differentiation of microbial function through sediment-hosted aquifers and enrichment of novel symbionts in the deep terrestrial subsurface.</title>
        <authorList>
            <person name="Probst A.J."/>
            <person name="Ladd B."/>
            <person name="Jarett J.K."/>
            <person name="Geller-Mcgrath D.E."/>
            <person name="Sieber C.M.K."/>
            <person name="Emerson J.B."/>
            <person name="Anantharaman K."/>
            <person name="Thomas B.C."/>
            <person name="Malmstrom R."/>
            <person name="Stieglmeier M."/>
            <person name="Klingl A."/>
            <person name="Woyke T."/>
            <person name="Ryan C.M."/>
            <person name="Banfield J.F."/>
        </authorList>
    </citation>
    <scope>NUCLEOTIDE SEQUENCE [LARGE SCALE GENOMIC DNA]</scope>
</reference>
<keyword evidence="2 3" id="KW-0648">Protein biosynthesis</keyword>
<evidence type="ECO:0000313" key="7">
    <source>
        <dbReference type="Proteomes" id="UP000228533"/>
    </source>
</evidence>
<dbReference type="InterPro" id="IPR002661">
    <property type="entry name" value="Ribosome_recyc_fac"/>
</dbReference>
<dbReference type="Proteomes" id="UP000228533">
    <property type="component" value="Unassembled WGS sequence"/>
</dbReference>
<dbReference type="AlphaFoldDB" id="A0A2M6WT84"/>
<keyword evidence="4" id="KW-0175">Coiled coil</keyword>
<dbReference type="Gene3D" id="3.30.1360.40">
    <property type="match status" value="1"/>
</dbReference>
<name>A0A2M6WT84_9BACT</name>
<comment type="function">
    <text evidence="3">Responsible for the release of ribosomes from messenger RNA at the termination of protein biosynthesis. May increase the efficiency of translation by recycling ribosomes from one round of translation to another.</text>
</comment>
<dbReference type="HAMAP" id="MF_00040">
    <property type="entry name" value="RRF"/>
    <property type="match status" value="1"/>
</dbReference>
<dbReference type="GO" id="GO:0043023">
    <property type="term" value="F:ribosomal large subunit binding"/>
    <property type="evidence" value="ECO:0007669"/>
    <property type="project" value="TreeGrafter"/>
</dbReference>
<dbReference type="GO" id="GO:0006415">
    <property type="term" value="P:translational termination"/>
    <property type="evidence" value="ECO:0007669"/>
    <property type="project" value="UniProtKB-UniRule"/>
</dbReference>
<dbReference type="NCBIfam" id="TIGR00496">
    <property type="entry name" value="frr"/>
    <property type="match status" value="1"/>
</dbReference>
<protein>
    <recommendedName>
        <fullName evidence="3">Ribosome-recycling factor</fullName>
        <shortName evidence="3">RRF</shortName>
    </recommendedName>
    <alternativeName>
        <fullName evidence="3">Ribosome-releasing factor</fullName>
    </alternativeName>
</protein>
<evidence type="ECO:0000259" key="5">
    <source>
        <dbReference type="Pfam" id="PF01765"/>
    </source>
</evidence>
<dbReference type="InterPro" id="IPR023584">
    <property type="entry name" value="Ribosome_recyc_fac_dom"/>
</dbReference>
<keyword evidence="3" id="KW-0963">Cytoplasm</keyword>
<dbReference type="SUPFAM" id="SSF55194">
    <property type="entry name" value="Ribosome recycling factor, RRF"/>
    <property type="match status" value="1"/>
</dbReference>
<accession>A0A2M6WT84</accession>
<comment type="subcellular location">
    <subcellularLocation>
        <location evidence="3">Cytoplasm</location>
    </subcellularLocation>
</comment>
<gene>
    <name evidence="3" type="primary">frr</name>
    <name evidence="6" type="ORF">COT94_03115</name>
</gene>
<evidence type="ECO:0000256" key="1">
    <source>
        <dbReference type="ARBA" id="ARBA00005912"/>
    </source>
</evidence>
<dbReference type="Pfam" id="PF01765">
    <property type="entry name" value="RRF"/>
    <property type="match status" value="1"/>
</dbReference>
<dbReference type="GO" id="GO:0005737">
    <property type="term" value="C:cytoplasm"/>
    <property type="evidence" value="ECO:0007669"/>
    <property type="project" value="UniProtKB-SubCell"/>
</dbReference>
<evidence type="ECO:0000256" key="3">
    <source>
        <dbReference type="HAMAP-Rule" id="MF_00040"/>
    </source>
</evidence>
<dbReference type="Gene3D" id="1.10.132.20">
    <property type="entry name" value="Ribosome-recycling factor"/>
    <property type="match status" value="1"/>
</dbReference>
<evidence type="ECO:0000256" key="2">
    <source>
        <dbReference type="ARBA" id="ARBA00022917"/>
    </source>
</evidence>
<dbReference type="PANTHER" id="PTHR20982:SF3">
    <property type="entry name" value="MITOCHONDRIAL RIBOSOME RECYCLING FACTOR PSEUDO 1"/>
    <property type="match status" value="1"/>
</dbReference>
<dbReference type="PANTHER" id="PTHR20982">
    <property type="entry name" value="RIBOSOME RECYCLING FACTOR"/>
    <property type="match status" value="1"/>
</dbReference>
<sequence length="184" mass="20991">MNQFISLKEADFRAVLDFFQRDTATLRTGRANPAILDNVFVEAYGVRTPLNALANINVSDASSLIVVPWDKSVSKDIEKAIMTADLGLSVVNEGDRLRLSVPQLTEENRKDLVKKLNVKMESARVEIRNCRDEVKSAIEVGEKDKTITEDDRFRFLKELDEYVVKQNETVKDLRDKKEKDIMTI</sequence>
<evidence type="ECO:0000256" key="4">
    <source>
        <dbReference type="SAM" id="Coils"/>
    </source>
</evidence>